<dbReference type="InterPro" id="IPR020590">
    <property type="entry name" value="Guanylate_kinase_CS"/>
</dbReference>
<dbReference type="InterPro" id="IPR027417">
    <property type="entry name" value="P-loop_NTPase"/>
</dbReference>
<dbReference type="InterPro" id="IPR008144">
    <property type="entry name" value="Guanylate_kin-like_dom"/>
</dbReference>
<feature type="region of interest" description="Disordered" evidence="10">
    <location>
        <begin position="1"/>
        <end position="24"/>
    </location>
</feature>
<keyword evidence="5 9" id="KW-0547">Nucleotide-binding</keyword>
<dbReference type="EMBL" id="JABEQG010000003">
    <property type="protein sequence ID" value="MBB2155361.1"/>
    <property type="molecule type" value="Genomic_DNA"/>
</dbReference>
<comment type="subcellular location">
    <subcellularLocation>
        <location evidence="9">Cytoplasm</location>
    </subcellularLocation>
</comment>
<dbReference type="InterPro" id="IPR008145">
    <property type="entry name" value="GK/Ca_channel_bsu"/>
</dbReference>
<comment type="similarity">
    <text evidence="1 9">Belongs to the guanylate kinase family.</text>
</comment>
<dbReference type="Gene3D" id="3.30.63.10">
    <property type="entry name" value="Guanylate Kinase phosphate binding domain"/>
    <property type="match status" value="1"/>
</dbReference>
<feature type="compositionally biased region" description="Basic and acidic residues" evidence="10">
    <location>
        <begin position="1"/>
        <end position="14"/>
    </location>
</feature>
<feature type="binding site" evidence="9">
    <location>
        <begin position="37"/>
        <end position="44"/>
    </location>
    <ligand>
        <name>ATP</name>
        <dbReference type="ChEBI" id="CHEBI:30616"/>
    </ligand>
</feature>
<dbReference type="PROSITE" id="PS00856">
    <property type="entry name" value="GUANYLATE_KINASE_1"/>
    <property type="match status" value="1"/>
</dbReference>
<evidence type="ECO:0000256" key="5">
    <source>
        <dbReference type="ARBA" id="ARBA00022741"/>
    </source>
</evidence>
<evidence type="ECO:0000256" key="1">
    <source>
        <dbReference type="ARBA" id="ARBA00005790"/>
    </source>
</evidence>
<keyword evidence="4 9" id="KW-0808">Transferase</keyword>
<dbReference type="CDD" id="cd00071">
    <property type="entry name" value="GMPK"/>
    <property type="match status" value="1"/>
</dbReference>
<dbReference type="OMA" id="EWAVVHG"/>
<evidence type="ECO:0000256" key="10">
    <source>
        <dbReference type="SAM" id="MobiDB-lite"/>
    </source>
</evidence>
<keyword evidence="7 9" id="KW-0067">ATP-binding</keyword>
<evidence type="ECO:0000256" key="8">
    <source>
        <dbReference type="ARBA" id="ARBA00030128"/>
    </source>
</evidence>
<reference evidence="11 12" key="1">
    <citation type="submission" date="2020-04" db="EMBL/GenBank/DDBJ databases">
        <title>Description of novel Gluconacetobacter.</title>
        <authorList>
            <person name="Sombolestani A."/>
        </authorList>
    </citation>
    <scope>NUCLEOTIDE SEQUENCE [LARGE SCALE GENOMIC DNA]</scope>
    <source>
        <strain evidence="11 12">LMG 7603</strain>
    </source>
</reference>
<comment type="catalytic activity">
    <reaction evidence="9">
        <text>GMP + ATP = GDP + ADP</text>
        <dbReference type="Rhea" id="RHEA:20780"/>
        <dbReference type="ChEBI" id="CHEBI:30616"/>
        <dbReference type="ChEBI" id="CHEBI:58115"/>
        <dbReference type="ChEBI" id="CHEBI:58189"/>
        <dbReference type="ChEBI" id="CHEBI:456216"/>
        <dbReference type="EC" id="2.7.4.8"/>
    </reaction>
</comment>
<dbReference type="RefSeq" id="WP_012224195.1">
    <property type="nucleotide sequence ID" value="NZ_JABEQG010000003.1"/>
</dbReference>
<dbReference type="GO" id="GO:0005829">
    <property type="term" value="C:cytosol"/>
    <property type="evidence" value="ECO:0007669"/>
    <property type="project" value="TreeGrafter"/>
</dbReference>
<comment type="function">
    <text evidence="9">Essential for recycling GMP and indirectly, cGMP.</text>
</comment>
<accession>A0A7W4FCR0</accession>
<sequence length="230" mass="25272">MTHSRERQPGERPPAHHQGPAGGPVVARRGVCLVISAPSGAGKSTIANALRAAEPRLLHSVSVTTRQPRPGETDGVHYHFRSMEQFQQMAEAGELLEWATVFGRGYGTPRGPVESALAEGRDMVFDIDWQGHRQIRAALPDDVISLFVLPPSLAELERRLCNRASDHPEEIERRMKAARDEIAHWQEFDHVIINADLDRAIGEARSVLTAARLQTRRQAGLAAFVAGFGA</sequence>
<evidence type="ECO:0000313" key="11">
    <source>
        <dbReference type="EMBL" id="MBB2155361.1"/>
    </source>
</evidence>
<dbReference type="EC" id="2.7.4.8" evidence="2 9"/>
<name>A0A7W4FCR0_GLUDI</name>
<dbReference type="PANTHER" id="PTHR23117">
    <property type="entry name" value="GUANYLATE KINASE-RELATED"/>
    <property type="match status" value="1"/>
</dbReference>
<organism evidence="11 12">
    <name type="scientific">Gluconacetobacter diazotrophicus</name>
    <name type="common">Acetobacter diazotrophicus</name>
    <dbReference type="NCBI Taxonomy" id="33996"/>
    <lineage>
        <taxon>Bacteria</taxon>
        <taxon>Pseudomonadati</taxon>
        <taxon>Pseudomonadota</taxon>
        <taxon>Alphaproteobacteria</taxon>
        <taxon>Acetobacterales</taxon>
        <taxon>Acetobacteraceae</taxon>
        <taxon>Gluconacetobacter</taxon>
    </lineage>
</organism>
<dbReference type="NCBIfam" id="TIGR03263">
    <property type="entry name" value="guanyl_kin"/>
    <property type="match status" value="1"/>
</dbReference>
<evidence type="ECO:0000256" key="3">
    <source>
        <dbReference type="ARBA" id="ARBA00016296"/>
    </source>
</evidence>
<evidence type="ECO:0000313" key="12">
    <source>
        <dbReference type="Proteomes" id="UP000550787"/>
    </source>
</evidence>
<gene>
    <name evidence="9 11" type="primary">gmk</name>
    <name evidence="11" type="ORF">HLH33_03395</name>
</gene>
<dbReference type="Proteomes" id="UP000550787">
    <property type="component" value="Unassembled WGS sequence"/>
</dbReference>
<comment type="caution">
    <text evidence="11">The sequence shown here is derived from an EMBL/GenBank/DDBJ whole genome shotgun (WGS) entry which is preliminary data.</text>
</comment>
<evidence type="ECO:0000256" key="2">
    <source>
        <dbReference type="ARBA" id="ARBA00012961"/>
    </source>
</evidence>
<proteinExistence type="inferred from homology"/>
<dbReference type="GO" id="GO:0004385">
    <property type="term" value="F:GMP kinase activity"/>
    <property type="evidence" value="ECO:0007669"/>
    <property type="project" value="UniProtKB-UniRule"/>
</dbReference>
<dbReference type="SMART" id="SM00072">
    <property type="entry name" value="GuKc"/>
    <property type="match status" value="1"/>
</dbReference>
<dbReference type="Gene3D" id="3.40.50.300">
    <property type="entry name" value="P-loop containing nucleotide triphosphate hydrolases"/>
    <property type="match status" value="1"/>
</dbReference>
<dbReference type="AlphaFoldDB" id="A0A7W4FCR0"/>
<keyword evidence="9" id="KW-0963">Cytoplasm</keyword>
<dbReference type="FunFam" id="3.30.63.10:FF:000002">
    <property type="entry name" value="Guanylate kinase 1"/>
    <property type="match status" value="1"/>
</dbReference>
<dbReference type="PANTHER" id="PTHR23117:SF13">
    <property type="entry name" value="GUANYLATE KINASE"/>
    <property type="match status" value="1"/>
</dbReference>
<evidence type="ECO:0000256" key="4">
    <source>
        <dbReference type="ARBA" id="ARBA00022679"/>
    </source>
</evidence>
<dbReference type="GO" id="GO:0005524">
    <property type="term" value="F:ATP binding"/>
    <property type="evidence" value="ECO:0007669"/>
    <property type="project" value="UniProtKB-UniRule"/>
</dbReference>
<keyword evidence="6 9" id="KW-0418">Kinase</keyword>
<dbReference type="PROSITE" id="PS50052">
    <property type="entry name" value="GUANYLATE_KINASE_2"/>
    <property type="match status" value="1"/>
</dbReference>
<protein>
    <recommendedName>
        <fullName evidence="3 9">Guanylate kinase</fullName>
        <ecNumber evidence="2 9">2.7.4.8</ecNumber>
    </recommendedName>
    <alternativeName>
        <fullName evidence="8 9">GMP kinase</fullName>
    </alternativeName>
</protein>
<dbReference type="InterPro" id="IPR017665">
    <property type="entry name" value="Guanylate_kinase"/>
</dbReference>
<dbReference type="HAMAP" id="MF_00328">
    <property type="entry name" value="Guanylate_kinase"/>
    <property type="match status" value="1"/>
</dbReference>
<evidence type="ECO:0000256" key="9">
    <source>
        <dbReference type="HAMAP-Rule" id="MF_00328"/>
    </source>
</evidence>
<dbReference type="SUPFAM" id="SSF52540">
    <property type="entry name" value="P-loop containing nucleoside triphosphate hydrolases"/>
    <property type="match status" value="1"/>
</dbReference>
<dbReference type="Pfam" id="PF00625">
    <property type="entry name" value="Guanylate_kin"/>
    <property type="match status" value="1"/>
</dbReference>
<evidence type="ECO:0000256" key="7">
    <source>
        <dbReference type="ARBA" id="ARBA00022840"/>
    </source>
</evidence>
<evidence type="ECO:0000256" key="6">
    <source>
        <dbReference type="ARBA" id="ARBA00022777"/>
    </source>
</evidence>